<reference evidence="1 2" key="1">
    <citation type="journal article" date="2013" name="Genome Announc.">
        <title>Complete genome sequence of Clostridium stercorarium subsp. stercorarium strain DSM 8532, a thermophilic degrader of plant cell wall fibers.</title>
        <authorList>
            <person name="Poehlein A."/>
            <person name="Zverlov V.V."/>
            <person name="Daniel R."/>
            <person name="Schwarz W.H."/>
            <person name="Liebl W."/>
        </authorList>
    </citation>
    <scope>NUCLEOTIDE SEQUENCE [LARGE SCALE GENOMIC DNA]</scope>
    <source>
        <strain evidence="2">ATCC 35414 / DSM 8532 / NCIMB 11754</strain>
    </source>
</reference>
<dbReference type="KEGG" id="css:Cst_c01140"/>
<gene>
    <name evidence="1" type="ordered locus">Cst_c01140</name>
</gene>
<dbReference type="Proteomes" id="UP000011220">
    <property type="component" value="Chromosome"/>
</dbReference>
<evidence type="ECO:0000313" key="1">
    <source>
        <dbReference type="EMBL" id="AGC67144.1"/>
    </source>
</evidence>
<name>L7VKG5_THES1</name>
<proteinExistence type="predicted"/>
<organism evidence="1 2">
    <name type="scientific">Thermoclostridium stercorarium (strain ATCC 35414 / DSM 8532 / NCIMB 11754)</name>
    <name type="common">Clostridium stercorarium</name>
    <dbReference type="NCBI Taxonomy" id="1121335"/>
    <lineage>
        <taxon>Bacteria</taxon>
        <taxon>Bacillati</taxon>
        <taxon>Bacillota</taxon>
        <taxon>Clostridia</taxon>
        <taxon>Eubacteriales</taxon>
        <taxon>Oscillospiraceae</taxon>
        <taxon>Thermoclostridium</taxon>
    </lineage>
</organism>
<sequence length="62" mass="7262">MVFYENNIISRERTVRLCEVKAEKLCNTLKRRILYAENVVINLNYSQSLKKLYLSHVSGSGR</sequence>
<dbReference type="AlphaFoldDB" id="L7VKG5"/>
<keyword evidence="2" id="KW-1185">Reference proteome</keyword>
<protein>
    <submittedName>
        <fullName evidence="1">Uncharacterized protein</fullName>
    </submittedName>
</protein>
<dbReference type="PATRIC" id="fig|1121335.3.peg.109"/>
<accession>L7VKG5</accession>
<evidence type="ECO:0000313" key="2">
    <source>
        <dbReference type="Proteomes" id="UP000011220"/>
    </source>
</evidence>
<dbReference type="EMBL" id="CP004044">
    <property type="protein sequence ID" value="AGC67144.1"/>
    <property type="molecule type" value="Genomic_DNA"/>
</dbReference>